<gene>
    <name evidence="2" type="ORF">EDB81DRAFT_769552</name>
</gene>
<reference evidence="2" key="1">
    <citation type="journal article" date="2021" name="Nat. Commun.">
        <title>Genetic determinants of endophytism in the Arabidopsis root mycobiome.</title>
        <authorList>
            <person name="Mesny F."/>
            <person name="Miyauchi S."/>
            <person name="Thiergart T."/>
            <person name="Pickel B."/>
            <person name="Atanasova L."/>
            <person name="Karlsson M."/>
            <person name="Huettel B."/>
            <person name="Barry K.W."/>
            <person name="Haridas S."/>
            <person name="Chen C."/>
            <person name="Bauer D."/>
            <person name="Andreopoulos W."/>
            <person name="Pangilinan J."/>
            <person name="LaButti K."/>
            <person name="Riley R."/>
            <person name="Lipzen A."/>
            <person name="Clum A."/>
            <person name="Drula E."/>
            <person name="Henrissat B."/>
            <person name="Kohler A."/>
            <person name="Grigoriev I.V."/>
            <person name="Martin F.M."/>
            <person name="Hacquard S."/>
        </authorList>
    </citation>
    <scope>NUCLEOTIDE SEQUENCE</scope>
    <source>
        <strain evidence="2">MPI-CAGE-AT-0147</strain>
    </source>
</reference>
<keyword evidence="3" id="KW-1185">Reference proteome</keyword>
<comment type="caution">
    <text evidence="2">The sequence shown here is derived from an EMBL/GenBank/DDBJ whole genome shotgun (WGS) entry which is preliminary data.</text>
</comment>
<sequence>MFLQRHTIFLVAAAQASNAQSLDETIVGCGEVGCPTASDSTAAECQVADKDFSMIGLARVPTDTDTLEGLSWVEDLDLNGTIACALFFTRVNDRVSFGDDSDDESISQGTCEEALSEKCVSALISRAEDLDFDGLGSAEVCKKLQEEFEDNLDSECDSFADGSKWVGLNSTVLSGSGGVEPISSSDNSSSDCWPIVPKAYDLSFVSSFKTEGDYLTDTMSDEFFGITPILTLFIPGDSNEIVSKAEAQMTCMKTIDTTVASNSTKSSGSDDEDNAGESLALNGHMVLGFVFAASALLLM</sequence>
<proteinExistence type="predicted"/>
<keyword evidence="1" id="KW-0732">Signal</keyword>
<dbReference type="OrthoDB" id="4154404at2759"/>
<dbReference type="EMBL" id="JAGMUV010000001">
    <property type="protein sequence ID" value="KAH7175268.1"/>
    <property type="molecule type" value="Genomic_DNA"/>
</dbReference>
<feature type="signal peptide" evidence="1">
    <location>
        <begin position="1"/>
        <end position="19"/>
    </location>
</feature>
<evidence type="ECO:0000313" key="3">
    <source>
        <dbReference type="Proteomes" id="UP000738349"/>
    </source>
</evidence>
<accession>A0A9P9FTF2</accession>
<evidence type="ECO:0000313" key="2">
    <source>
        <dbReference type="EMBL" id="KAH7175268.1"/>
    </source>
</evidence>
<evidence type="ECO:0000256" key="1">
    <source>
        <dbReference type="SAM" id="SignalP"/>
    </source>
</evidence>
<dbReference type="Proteomes" id="UP000738349">
    <property type="component" value="Unassembled WGS sequence"/>
</dbReference>
<name>A0A9P9FTF2_9HYPO</name>
<protein>
    <submittedName>
        <fullName evidence="2">Uncharacterized protein</fullName>
    </submittedName>
</protein>
<organism evidence="2 3">
    <name type="scientific">Dactylonectria macrodidyma</name>
    <dbReference type="NCBI Taxonomy" id="307937"/>
    <lineage>
        <taxon>Eukaryota</taxon>
        <taxon>Fungi</taxon>
        <taxon>Dikarya</taxon>
        <taxon>Ascomycota</taxon>
        <taxon>Pezizomycotina</taxon>
        <taxon>Sordariomycetes</taxon>
        <taxon>Hypocreomycetidae</taxon>
        <taxon>Hypocreales</taxon>
        <taxon>Nectriaceae</taxon>
        <taxon>Dactylonectria</taxon>
    </lineage>
</organism>
<dbReference type="AlphaFoldDB" id="A0A9P9FTF2"/>
<feature type="chain" id="PRO_5040329644" evidence="1">
    <location>
        <begin position="20"/>
        <end position="299"/>
    </location>
</feature>